<keyword evidence="1" id="KW-1133">Transmembrane helix</keyword>
<proteinExistence type="predicted"/>
<evidence type="ECO:0000256" key="1">
    <source>
        <dbReference type="SAM" id="Phobius"/>
    </source>
</evidence>
<keyword evidence="3" id="KW-1185">Reference proteome</keyword>
<sequence length="167" mass="19078">ENRPPQYYMSAPSPSHRDPNHPVRLLLSVLANLTGTPVNFTKEECQSPETTTDPKKELYEYFWVHGPVDGNTTSRLPYCVRSTVHSHMAESPAFELNDWNSTEYSTWTESRWKEIHARIFLVPSKELEVITLVVGIAVFLISLVATYFINAKADILFTNTQDNEVAY</sequence>
<name>A0A8T2IMJ6_9PIPI</name>
<keyword evidence="1" id="KW-0812">Transmembrane</keyword>
<dbReference type="GO" id="GO:0016485">
    <property type="term" value="P:protein processing"/>
    <property type="evidence" value="ECO:0007669"/>
    <property type="project" value="InterPro"/>
</dbReference>
<dbReference type="OrthoDB" id="755951at2759"/>
<protein>
    <recommendedName>
        <fullName evidence="4">Nicastrin</fullName>
    </recommendedName>
</protein>
<dbReference type="PANTHER" id="PTHR21092">
    <property type="entry name" value="NICASTRIN"/>
    <property type="match status" value="1"/>
</dbReference>
<keyword evidence="1" id="KW-0472">Membrane</keyword>
<dbReference type="Proteomes" id="UP000812440">
    <property type="component" value="Chromosome 9"/>
</dbReference>
<accession>A0A8T2IMJ6</accession>
<reference evidence="2" key="1">
    <citation type="thesis" date="2020" institute="ProQuest LLC" country="789 East Eisenhower Parkway, Ann Arbor, MI, USA">
        <title>Comparative Genomics and Chromosome Evolution.</title>
        <authorList>
            <person name="Mudd A.B."/>
        </authorList>
    </citation>
    <scope>NUCLEOTIDE SEQUENCE</scope>
    <source>
        <strain evidence="2">Female2</strain>
        <tissue evidence="2">Blood</tissue>
    </source>
</reference>
<dbReference type="GO" id="GO:0007220">
    <property type="term" value="P:Notch receptor processing"/>
    <property type="evidence" value="ECO:0007669"/>
    <property type="project" value="TreeGrafter"/>
</dbReference>
<dbReference type="PANTHER" id="PTHR21092:SF0">
    <property type="entry name" value="NICASTRIN"/>
    <property type="match status" value="1"/>
</dbReference>
<comment type="caution">
    <text evidence="2">The sequence shown here is derived from an EMBL/GenBank/DDBJ whole genome shotgun (WGS) entry which is preliminary data.</text>
</comment>
<evidence type="ECO:0008006" key="4">
    <source>
        <dbReference type="Google" id="ProtNLM"/>
    </source>
</evidence>
<feature type="non-terminal residue" evidence="2">
    <location>
        <position position="1"/>
    </location>
</feature>
<dbReference type="InterPro" id="IPR008710">
    <property type="entry name" value="Nicastrin"/>
</dbReference>
<evidence type="ECO:0000313" key="3">
    <source>
        <dbReference type="Proteomes" id="UP000812440"/>
    </source>
</evidence>
<evidence type="ECO:0000313" key="2">
    <source>
        <dbReference type="EMBL" id="KAG8433003.1"/>
    </source>
</evidence>
<dbReference type="AlphaFoldDB" id="A0A8T2IMJ6"/>
<organism evidence="2 3">
    <name type="scientific">Hymenochirus boettgeri</name>
    <name type="common">Congo dwarf clawed frog</name>
    <dbReference type="NCBI Taxonomy" id="247094"/>
    <lineage>
        <taxon>Eukaryota</taxon>
        <taxon>Metazoa</taxon>
        <taxon>Chordata</taxon>
        <taxon>Craniata</taxon>
        <taxon>Vertebrata</taxon>
        <taxon>Euteleostomi</taxon>
        <taxon>Amphibia</taxon>
        <taxon>Batrachia</taxon>
        <taxon>Anura</taxon>
        <taxon>Pipoidea</taxon>
        <taxon>Pipidae</taxon>
        <taxon>Pipinae</taxon>
        <taxon>Hymenochirus</taxon>
    </lineage>
</organism>
<dbReference type="EMBL" id="JAACNH010000009">
    <property type="protein sequence ID" value="KAG8433003.1"/>
    <property type="molecule type" value="Genomic_DNA"/>
</dbReference>
<gene>
    <name evidence="2" type="ORF">GDO86_017320</name>
</gene>
<dbReference type="GO" id="GO:0005886">
    <property type="term" value="C:plasma membrane"/>
    <property type="evidence" value="ECO:0007669"/>
    <property type="project" value="TreeGrafter"/>
</dbReference>
<feature type="transmembrane region" description="Helical" evidence="1">
    <location>
        <begin position="129"/>
        <end position="149"/>
    </location>
</feature>